<proteinExistence type="predicted"/>
<organism evidence="1">
    <name type="scientific">Flavobacterium sp. CFS9</name>
    <dbReference type="NCBI Taxonomy" id="3143118"/>
    <lineage>
        <taxon>Bacteria</taxon>
        <taxon>Pseudomonadati</taxon>
        <taxon>Bacteroidota</taxon>
        <taxon>Flavobacteriia</taxon>
        <taxon>Flavobacteriales</taxon>
        <taxon>Flavobacteriaceae</taxon>
        <taxon>Flavobacterium</taxon>
    </lineage>
</organism>
<dbReference type="RefSeq" id="WP_369615179.1">
    <property type="nucleotide sequence ID" value="NZ_AP031573.1"/>
</dbReference>
<reference evidence="1" key="1">
    <citation type="submission" date="2024-05" db="EMBL/GenBank/DDBJ databases">
        <title>Whole-Genome Sequence of CFS9, a Potential Fish Probiotic Isolated from the Body Surface of Silurus asotus.</title>
        <authorList>
            <person name="Kojima M."/>
            <person name="Tobioka K."/>
            <person name="Yokota K."/>
            <person name="Nakatani H."/>
            <person name="Hori K."/>
            <person name="Tamaru Y."/>
            <person name="Okazaki F."/>
        </authorList>
    </citation>
    <scope>NUCLEOTIDE SEQUENCE</scope>
    <source>
        <strain evidence="1">CFS9</strain>
    </source>
</reference>
<sequence>MKRAKTYEMIDHFFNLDMRLKNIENLVLLNESENTQNKVLSSCNKCKCSYNKIELANLFYILMDERILYFDSNDAKKNRTSFQEFISENFTYNDNEGGQKMISAINRQFSECKGYTYKVKQIKFLNEFITVLQERKRRLESW</sequence>
<evidence type="ECO:0008006" key="2">
    <source>
        <dbReference type="Google" id="ProtNLM"/>
    </source>
</evidence>
<dbReference type="EMBL" id="AP031573">
    <property type="protein sequence ID" value="BFM44028.1"/>
    <property type="molecule type" value="Genomic_DNA"/>
</dbReference>
<accession>A0AAT9H3F3</accession>
<dbReference type="AlphaFoldDB" id="A0AAT9H3F3"/>
<name>A0AAT9H3F3_9FLAO</name>
<evidence type="ECO:0000313" key="1">
    <source>
        <dbReference type="EMBL" id="BFM44028.1"/>
    </source>
</evidence>
<gene>
    <name evidence="1" type="ORF">CFS9_26690</name>
</gene>
<protein>
    <recommendedName>
        <fullName evidence="2">RteC protein</fullName>
    </recommendedName>
</protein>